<evidence type="ECO:0000256" key="1">
    <source>
        <dbReference type="SAM" id="SignalP"/>
    </source>
</evidence>
<proteinExistence type="predicted"/>
<reference evidence="3" key="1">
    <citation type="submission" date="2016-10" db="EMBL/GenBank/DDBJ databases">
        <authorList>
            <person name="Varghese N."/>
            <person name="Submissions S."/>
        </authorList>
    </citation>
    <scope>NUCLEOTIDE SEQUENCE [LARGE SCALE GENOMIC DNA]</scope>
    <source>
        <strain evidence="3">DSM 45413</strain>
    </source>
</reference>
<keyword evidence="1" id="KW-0732">Signal</keyword>
<sequence length="198" mass="21349">MKRRTLLTAATTAPLLMTLAGSAASAEDAPVTAPVPDPQVYARRDEVPSLEETAVSVPLLWSVQPGPAGDLSNRTSNVNAPLLVLPFPWRLLSVDFVFDLGLGVERYPASDDDYWTFALLNASHSRPTRRISTYATRTVLSGGAEPIVQRRRWAPAGTMDAEARVFDTDGALYLNATRTGTPPTLVGPSLATLRYARA</sequence>
<dbReference type="EMBL" id="FOEE01000001">
    <property type="protein sequence ID" value="SEO39708.1"/>
    <property type="molecule type" value="Genomic_DNA"/>
</dbReference>
<dbReference type="Proteomes" id="UP000198960">
    <property type="component" value="Unassembled WGS sequence"/>
</dbReference>
<organism evidence="2 3">
    <name type="scientific">Trujillonella endophytica</name>
    <dbReference type="NCBI Taxonomy" id="673521"/>
    <lineage>
        <taxon>Bacteria</taxon>
        <taxon>Bacillati</taxon>
        <taxon>Actinomycetota</taxon>
        <taxon>Actinomycetes</taxon>
        <taxon>Geodermatophilales</taxon>
        <taxon>Geodermatophilaceae</taxon>
        <taxon>Trujillonella</taxon>
    </lineage>
</organism>
<feature type="chain" id="PRO_5039663151" evidence="1">
    <location>
        <begin position="26"/>
        <end position="198"/>
    </location>
</feature>
<keyword evidence="3" id="KW-1185">Reference proteome</keyword>
<name>A0A1H8PDJ9_9ACTN</name>
<accession>A0A1H8PDJ9</accession>
<evidence type="ECO:0000313" key="3">
    <source>
        <dbReference type="Proteomes" id="UP000198960"/>
    </source>
</evidence>
<dbReference type="AlphaFoldDB" id="A0A1H8PDJ9"/>
<dbReference type="RefSeq" id="WP_091939037.1">
    <property type="nucleotide sequence ID" value="NZ_FOEE01000001.1"/>
</dbReference>
<evidence type="ECO:0000313" key="2">
    <source>
        <dbReference type="EMBL" id="SEO39708.1"/>
    </source>
</evidence>
<feature type="signal peptide" evidence="1">
    <location>
        <begin position="1"/>
        <end position="25"/>
    </location>
</feature>
<gene>
    <name evidence="2" type="ORF">SAMN05660991_00104</name>
</gene>
<dbReference type="STRING" id="673521.SAMN05660991_00104"/>
<protein>
    <submittedName>
        <fullName evidence="2">Uncharacterized protein</fullName>
    </submittedName>
</protein>